<keyword evidence="3" id="KW-1185">Reference proteome</keyword>
<reference evidence="3" key="1">
    <citation type="journal article" date="2019" name="Curr. Biol.">
        <title>Genome Sequence of Striga asiatica Provides Insight into the Evolution of Plant Parasitism.</title>
        <authorList>
            <person name="Yoshida S."/>
            <person name="Kim S."/>
            <person name="Wafula E.K."/>
            <person name="Tanskanen J."/>
            <person name="Kim Y.M."/>
            <person name="Honaas L."/>
            <person name="Yang Z."/>
            <person name="Spallek T."/>
            <person name="Conn C.E."/>
            <person name="Ichihashi Y."/>
            <person name="Cheong K."/>
            <person name="Cui S."/>
            <person name="Der J.P."/>
            <person name="Gundlach H."/>
            <person name="Jiao Y."/>
            <person name="Hori C."/>
            <person name="Ishida J.K."/>
            <person name="Kasahara H."/>
            <person name="Kiba T."/>
            <person name="Kim M.S."/>
            <person name="Koo N."/>
            <person name="Laohavisit A."/>
            <person name="Lee Y.H."/>
            <person name="Lumba S."/>
            <person name="McCourt P."/>
            <person name="Mortimer J.C."/>
            <person name="Mutuku J.M."/>
            <person name="Nomura T."/>
            <person name="Sasaki-Sekimoto Y."/>
            <person name="Seto Y."/>
            <person name="Wang Y."/>
            <person name="Wakatake T."/>
            <person name="Sakakibara H."/>
            <person name="Demura T."/>
            <person name="Yamaguchi S."/>
            <person name="Yoneyama K."/>
            <person name="Manabe R.I."/>
            <person name="Nelson D.C."/>
            <person name="Schulman A.H."/>
            <person name="Timko M.P."/>
            <person name="dePamphilis C.W."/>
            <person name="Choi D."/>
            <person name="Shirasu K."/>
        </authorList>
    </citation>
    <scope>NUCLEOTIDE SEQUENCE [LARGE SCALE GENOMIC DNA]</scope>
    <source>
        <strain evidence="3">cv. UVA1</strain>
    </source>
</reference>
<comment type="caution">
    <text evidence="2">The sequence shown here is derived from an EMBL/GenBank/DDBJ whole genome shotgun (WGS) entry which is preliminary data.</text>
</comment>
<evidence type="ECO:0000313" key="3">
    <source>
        <dbReference type="Proteomes" id="UP000325081"/>
    </source>
</evidence>
<name>A0A5A7Q0P6_STRAF</name>
<feature type="compositionally biased region" description="Polar residues" evidence="1">
    <location>
        <begin position="80"/>
        <end position="102"/>
    </location>
</feature>
<dbReference type="AlphaFoldDB" id="A0A5A7Q0P6"/>
<dbReference type="Proteomes" id="UP000325081">
    <property type="component" value="Unassembled WGS sequence"/>
</dbReference>
<gene>
    <name evidence="2" type="ORF">STAS_14966</name>
</gene>
<feature type="compositionally biased region" description="Basic residues" evidence="1">
    <location>
        <begin position="69"/>
        <end position="79"/>
    </location>
</feature>
<feature type="region of interest" description="Disordered" evidence="1">
    <location>
        <begin position="68"/>
        <end position="102"/>
    </location>
</feature>
<accession>A0A5A7Q0P6</accession>
<sequence>MARFWLFTRLSFPVDFQYPARVARFVLNPFGLAFVEIDFGNNVELDFEALNFPFQVIVDELLIGGVKPKTGRQSHRSHRQPANSSSPASRQALFTKNCNTMC</sequence>
<proteinExistence type="predicted"/>
<evidence type="ECO:0000256" key="1">
    <source>
        <dbReference type="SAM" id="MobiDB-lite"/>
    </source>
</evidence>
<protein>
    <submittedName>
        <fullName evidence="2">Class II aldolase/adducin-like</fullName>
    </submittedName>
</protein>
<dbReference type="EMBL" id="BKCP01005516">
    <property type="protein sequence ID" value="GER38451.1"/>
    <property type="molecule type" value="Genomic_DNA"/>
</dbReference>
<organism evidence="2 3">
    <name type="scientific">Striga asiatica</name>
    <name type="common">Asiatic witchweed</name>
    <name type="synonym">Buchnera asiatica</name>
    <dbReference type="NCBI Taxonomy" id="4170"/>
    <lineage>
        <taxon>Eukaryota</taxon>
        <taxon>Viridiplantae</taxon>
        <taxon>Streptophyta</taxon>
        <taxon>Embryophyta</taxon>
        <taxon>Tracheophyta</taxon>
        <taxon>Spermatophyta</taxon>
        <taxon>Magnoliopsida</taxon>
        <taxon>eudicotyledons</taxon>
        <taxon>Gunneridae</taxon>
        <taxon>Pentapetalae</taxon>
        <taxon>asterids</taxon>
        <taxon>lamiids</taxon>
        <taxon>Lamiales</taxon>
        <taxon>Orobanchaceae</taxon>
        <taxon>Buchnereae</taxon>
        <taxon>Striga</taxon>
    </lineage>
</organism>
<evidence type="ECO:0000313" key="2">
    <source>
        <dbReference type="EMBL" id="GER38451.1"/>
    </source>
</evidence>